<reference evidence="2 3" key="1">
    <citation type="submission" date="2018-04" db="EMBL/GenBank/DDBJ databases">
        <authorList>
            <person name="Zhang X."/>
            <person name="Yuan J."/>
            <person name="Li F."/>
            <person name="Xiang J."/>
        </authorList>
    </citation>
    <scope>NUCLEOTIDE SEQUENCE [LARGE SCALE GENOMIC DNA]</scope>
    <source>
        <tissue evidence="2">Muscle</tissue>
    </source>
</reference>
<evidence type="ECO:0000313" key="2">
    <source>
        <dbReference type="EMBL" id="ROT74209.1"/>
    </source>
</evidence>
<gene>
    <name evidence="2" type="ORF">C7M84_007280</name>
</gene>
<evidence type="ECO:0000313" key="3">
    <source>
        <dbReference type="Proteomes" id="UP000283509"/>
    </source>
</evidence>
<keyword evidence="3" id="KW-1185">Reference proteome</keyword>
<comment type="caution">
    <text evidence="2">The sequence shown here is derived from an EMBL/GenBank/DDBJ whole genome shotgun (WGS) entry which is preliminary data.</text>
</comment>
<sequence>MVLPHLTPSLSPSPIHPSPSPSVHFLPFPSPIHPFHLPSLLPSIHLLLSFPHSPFPLSPLLPSPSSRSLPSTSPSPSPLPRDNTEPGRRMRAVSHDVDAVSHALQRKVAVSLCLGRCSARGGGGASIAAARVLGLRVDSQDEWRQRKILDIPSLPFPFFSTFIPTSSSPYSPYLLLPNSPIPLPFFSPLILPSHHLLSLLSPCLLLFSFSSPSSTPVHLPSFYLFLSSSSSAPLPSPLRCFSFPLCFSLSLLLLSLSSFLFLSSPNLPHPLPHLRLPIHFYSFLASPTDYAFLPPPSSSPNLPTVFPSSPPSPLPIQISFTVFSAFPPPFLSKSPPPSPRPICAPCSLTGAENDMRKSLFVEDIFVGLFPSSGRPWIQARFLWRKKREGDDG</sequence>
<dbReference type="EMBL" id="QCYY01001922">
    <property type="protein sequence ID" value="ROT74209.1"/>
    <property type="molecule type" value="Genomic_DNA"/>
</dbReference>
<name>A0A3R7QPW9_PENVA</name>
<feature type="compositionally biased region" description="Low complexity" evidence="1">
    <location>
        <begin position="63"/>
        <end position="72"/>
    </location>
</feature>
<dbReference type="AlphaFoldDB" id="A0A3R7QPW9"/>
<organism evidence="2 3">
    <name type="scientific">Penaeus vannamei</name>
    <name type="common">Whiteleg shrimp</name>
    <name type="synonym">Litopenaeus vannamei</name>
    <dbReference type="NCBI Taxonomy" id="6689"/>
    <lineage>
        <taxon>Eukaryota</taxon>
        <taxon>Metazoa</taxon>
        <taxon>Ecdysozoa</taxon>
        <taxon>Arthropoda</taxon>
        <taxon>Crustacea</taxon>
        <taxon>Multicrustacea</taxon>
        <taxon>Malacostraca</taxon>
        <taxon>Eumalacostraca</taxon>
        <taxon>Eucarida</taxon>
        <taxon>Decapoda</taxon>
        <taxon>Dendrobranchiata</taxon>
        <taxon>Penaeoidea</taxon>
        <taxon>Penaeidae</taxon>
        <taxon>Penaeus</taxon>
    </lineage>
</organism>
<accession>A0A3R7QPW9</accession>
<dbReference type="Proteomes" id="UP000283509">
    <property type="component" value="Unassembled WGS sequence"/>
</dbReference>
<protein>
    <submittedName>
        <fullName evidence="2">Uncharacterized protein</fullName>
    </submittedName>
</protein>
<feature type="region of interest" description="Disordered" evidence="1">
    <location>
        <begin position="62"/>
        <end position="90"/>
    </location>
</feature>
<reference evidence="2 3" key="2">
    <citation type="submission" date="2019-01" db="EMBL/GenBank/DDBJ databases">
        <title>The decoding of complex shrimp genome reveals the adaptation for benthos swimmer, frequently molting mechanism and breeding impact on genome.</title>
        <authorList>
            <person name="Sun Y."/>
            <person name="Gao Y."/>
            <person name="Yu Y."/>
        </authorList>
    </citation>
    <scope>NUCLEOTIDE SEQUENCE [LARGE SCALE GENOMIC DNA]</scope>
    <source>
        <tissue evidence="2">Muscle</tissue>
    </source>
</reference>
<evidence type="ECO:0000256" key="1">
    <source>
        <dbReference type="SAM" id="MobiDB-lite"/>
    </source>
</evidence>
<proteinExistence type="predicted"/>